<evidence type="ECO:0000313" key="5">
    <source>
        <dbReference type="Proteomes" id="UP001501757"/>
    </source>
</evidence>
<evidence type="ECO:0000259" key="2">
    <source>
        <dbReference type="Pfam" id="PF04773"/>
    </source>
</evidence>
<keyword evidence="1" id="KW-0472">Membrane</keyword>
<dbReference type="PIRSF" id="PIRSF018266">
    <property type="entry name" value="FecR"/>
    <property type="match status" value="1"/>
</dbReference>
<proteinExistence type="predicted"/>
<evidence type="ECO:0000256" key="1">
    <source>
        <dbReference type="SAM" id="Phobius"/>
    </source>
</evidence>
<comment type="caution">
    <text evidence="4">The sequence shown here is derived from an EMBL/GenBank/DDBJ whole genome shotgun (WGS) entry which is preliminary data.</text>
</comment>
<sequence>MTLKSGKESRIIEQVADWLVLMQSDDVSEYDVKRLNLWLAQDQAHRDAWQQAKHFLTHIEHLPESVNSQAVLHLNRQNRRRMLKLLSLVFVAPVTGYLSVRSGLHHSIMADHQTEVGESKTVSLADGTIIELNTRTKITTTLTRQERTVNLLTGEIFVTTGKKASTGSPPFRVTTEHGVIEALGTAFNVKTTELGTEVEVSQDAVLITSRHFELVLNAGESLLFNQHDHRPMINKALLSAMWRKGLFVATSVPLYRLIEELGRYHHRIVSIDKLIRHIQVSGTFDIYDLNGTLALLLDTLPIDIVYRTKWWLTIVPKSSA</sequence>
<gene>
    <name evidence="4" type="ORF">GCM10009092_13850</name>
</gene>
<name>A0ABN0WYQ5_9ALTE</name>
<dbReference type="Proteomes" id="UP001501757">
    <property type="component" value="Unassembled WGS sequence"/>
</dbReference>
<organism evidence="4 5">
    <name type="scientific">Bowmanella denitrificans</name>
    <dbReference type="NCBI Taxonomy" id="366582"/>
    <lineage>
        <taxon>Bacteria</taxon>
        <taxon>Pseudomonadati</taxon>
        <taxon>Pseudomonadota</taxon>
        <taxon>Gammaproteobacteria</taxon>
        <taxon>Alteromonadales</taxon>
        <taxon>Alteromonadaceae</taxon>
        <taxon>Bowmanella</taxon>
    </lineage>
</organism>
<evidence type="ECO:0000313" key="4">
    <source>
        <dbReference type="EMBL" id="GAA0350688.1"/>
    </source>
</evidence>
<keyword evidence="1" id="KW-1133">Transmembrane helix</keyword>
<dbReference type="RefSeq" id="WP_343843368.1">
    <property type="nucleotide sequence ID" value="NZ_BAAAEI010000006.1"/>
</dbReference>
<dbReference type="InterPro" id="IPR006860">
    <property type="entry name" value="FecR"/>
</dbReference>
<dbReference type="Gene3D" id="2.60.120.1440">
    <property type="match status" value="1"/>
</dbReference>
<feature type="domain" description="FecR N-terminal" evidence="3">
    <location>
        <begin position="13"/>
        <end position="53"/>
    </location>
</feature>
<accession>A0ABN0WYQ5</accession>
<evidence type="ECO:0000259" key="3">
    <source>
        <dbReference type="Pfam" id="PF16220"/>
    </source>
</evidence>
<keyword evidence="1" id="KW-0812">Transmembrane</keyword>
<dbReference type="InterPro" id="IPR032623">
    <property type="entry name" value="FecR_N"/>
</dbReference>
<dbReference type="PANTHER" id="PTHR30273">
    <property type="entry name" value="PERIPLASMIC SIGNAL SENSOR AND SIGMA FACTOR ACTIVATOR FECR-RELATED"/>
    <property type="match status" value="1"/>
</dbReference>
<dbReference type="InterPro" id="IPR012373">
    <property type="entry name" value="Ferrdict_sens_TM"/>
</dbReference>
<dbReference type="Pfam" id="PF04773">
    <property type="entry name" value="FecR"/>
    <property type="match status" value="1"/>
</dbReference>
<protein>
    <submittedName>
        <fullName evidence="4">FecR family protein</fullName>
    </submittedName>
</protein>
<dbReference type="EMBL" id="BAAAEI010000006">
    <property type="protein sequence ID" value="GAA0350688.1"/>
    <property type="molecule type" value="Genomic_DNA"/>
</dbReference>
<dbReference type="Pfam" id="PF16220">
    <property type="entry name" value="DUF4880"/>
    <property type="match status" value="1"/>
</dbReference>
<reference evidence="4 5" key="1">
    <citation type="journal article" date="2019" name="Int. J. Syst. Evol. Microbiol.">
        <title>The Global Catalogue of Microorganisms (GCM) 10K type strain sequencing project: providing services to taxonomists for standard genome sequencing and annotation.</title>
        <authorList>
            <consortium name="The Broad Institute Genomics Platform"/>
            <consortium name="The Broad Institute Genome Sequencing Center for Infectious Disease"/>
            <person name="Wu L."/>
            <person name="Ma J."/>
        </authorList>
    </citation>
    <scope>NUCLEOTIDE SEQUENCE [LARGE SCALE GENOMIC DNA]</scope>
    <source>
        <strain evidence="4 5">JCM 13378</strain>
    </source>
</reference>
<feature type="transmembrane region" description="Helical" evidence="1">
    <location>
        <begin position="82"/>
        <end position="100"/>
    </location>
</feature>
<dbReference type="PANTHER" id="PTHR30273:SF2">
    <property type="entry name" value="PROTEIN FECR"/>
    <property type="match status" value="1"/>
</dbReference>
<keyword evidence="5" id="KW-1185">Reference proteome</keyword>
<feature type="domain" description="FecR protein" evidence="2">
    <location>
        <begin position="111"/>
        <end position="205"/>
    </location>
</feature>